<reference evidence="1" key="1">
    <citation type="journal article" date="2014" name="Front. Microbiol.">
        <title>High frequency of phylogenetically diverse reductive dehalogenase-homologous genes in deep subseafloor sedimentary metagenomes.</title>
        <authorList>
            <person name="Kawai M."/>
            <person name="Futagami T."/>
            <person name="Toyoda A."/>
            <person name="Takaki Y."/>
            <person name="Nishi S."/>
            <person name="Hori S."/>
            <person name="Arai W."/>
            <person name="Tsubouchi T."/>
            <person name="Morono Y."/>
            <person name="Uchiyama I."/>
            <person name="Ito T."/>
            <person name="Fujiyama A."/>
            <person name="Inagaki F."/>
            <person name="Takami H."/>
        </authorList>
    </citation>
    <scope>NUCLEOTIDE SEQUENCE</scope>
    <source>
        <strain evidence="1">Expedition CK06-06</strain>
    </source>
</reference>
<proteinExistence type="predicted"/>
<accession>X0ZBE5</accession>
<name>X0ZBE5_9ZZZZ</name>
<gene>
    <name evidence="1" type="ORF">S01H4_08084</name>
</gene>
<comment type="caution">
    <text evidence="1">The sequence shown here is derived from an EMBL/GenBank/DDBJ whole genome shotgun (WGS) entry which is preliminary data.</text>
</comment>
<dbReference type="EMBL" id="BART01002725">
    <property type="protein sequence ID" value="GAG66870.1"/>
    <property type="molecule type" value="Genomic_DNA"/>
</dbReference>
<organism evidence="1">
    <name type="scientific">marine sediment metagenome</name>
    <dbReference type="NCBI Taxonomy" id="412755"/>
    <lineage>
        <taxon>unclassified sequences</taxon>
        <taxon>metagenomes</taxon>
        <taxon>ecological metagenomes</taxon>
    </lineage>
</organism>
<evidence type="ECO:0000313" key="1">
    <source>
        <dbReference type="EMBL" id="GAG66870.1"/>
    </source>
</evidence>
<dbReference type="AlphaFoldDB" id="X0ZBE5"/>
<protein>
    <submittedName>
        <fullName evidence="1">Uncharacterized protein</fullName>
    </submittedName>
</protein>
<feature type="non-terminal residue" evidence="1">
    <location>
        <position position="43"/>
    </location>
</feature>
<sequence>MESTVIDCNGSEMEPHRAFYFHSGEKANSIIDGLAITNGYGQE</sequence>